<dbReference type="EMBL" id="DXHL01000037">
    <property type="protein sequence ID" value="HIW11446.1"/>
    <property type="molecule type" value="Genomic_DNA"/>
</dbReference>
<dbReference type="InterPro" id="IPR058792">
    <property type="entry name" value="Beta-barrel_RND_2"/>
</dbReference>
<accession>A0A9D1TYJ3</accession>
<dbReference type="AlphaFoldDB" id="A0A9D1TYJ3"/>
<comment type="similarity">
    <text evidence="1">Belongs to the membrane fusion protein (MFP) (TC 8.A.1) family.</text>
</comment>
<evidence type="ECO:0000313" key="7">
    <source>
        <dbReference type="Proteomes" id="UP000823926"/>
    </source>
</evidence>
<dbReference type="SUPFAM" id="SSF111369">
    <property type="entry name" value="HlyD-like secretion proteins"/>
    <property type="match status" value="1"/>
</dbReference>
<feature type="domain" description="Multidrug resistance protein MdtA-like barrel-sandwich hybrid" evidence="4">
    <location>
        <begin position="59"/>
        <end position="197"/>
    </location>
</feature>
<sequence length="389" mass="42140">MKQIRTKTTALWLTAAMLVAAMPSCGPKESGMAYETAAVERGTISNSVTATGTIEPITEVDVGTQVSGKITKLYADYNSVVRAGQLLAELDTVELRATLDSRTASLEAARVKYEYQQKNYNRIKGLFEKGMVSETDYEDAEYAYQTARTDYDQAKSNLVQAETNLGYARIYSPIDGIVISREVEVGQTVASSFETPTLFTLAEDLRQMRVIADVDEADIGQVEEGQQVSFTVDAYPNDVFRGTVTQKRLQATEESSVVTYEVVISADNPDLKLIPGLTANVSIYTMQKPDVLIVPSKALRFTPELGQQASTSGPKRVWVSRGGQLTEVAVKTGVSDGIYTEITDGVAEGDSVAVGFRMVQVAEEDEATGESGEQSPFMPTPPGGGNKKK</sequence>
<evidence type="ECO:0000313" key="6">
    <source>
        <dbReference type="EMBL" id="HIW11446.1"/>
    </source>
</evidence>
<dbReference type="Gene3D" id="2.40.420.20">
    <property type="match status" value="1"/>
</dbReference>
<comment type="caution">
    <text evidence="6">The sequence shown here is derived from an EMBL/GenBank/DDBJ whole genome shotgun (WGS) entry which is preliminary data.</text>
</comment>
<dbReference type="PANTHER" id="PTHR30469">
    <property type="entry name" value="MULTIDRUG RESISTANCE PROTEIN MDTA"/>
    <property type="match status" value="1"/>
</dbReference>
<dbReference type="GO" id="GO:0015562">
    <property type="term" value="F:efflux transmembrane transporter activity"/>
    <property type="evidence" value="ECO:0007669"/>
    <property type="project" value="InterPro"/>
</dbReference>
<gene>
    <name evidence="6" type="ORF">H9888_08130</name>
</gene>
<evidence type="ECO:0000259" key="4">
    <source>
        <dbReference type="Pfam" id="PF25917"/>
    </source>
</evidence>
<dbReference type="Pfam" id="PF25917">
    <property type="entry name" value="BSH_RND"/>
    <property type="match status" value="1"/>
</dbReference>
<feature type="region of interest" description="Disordered" evidence="2">
    <location>
        <begin position="363"/>
        <end position="389"/>
    </location>
</feature>
<reference evidence="6" key="2">
    <citation type="submission" date="2021-04" db="EMBL/GenBank/DDBJ databases">
        <authorList>
            <person name="Gilroy R."/>
        </authorList>
    </citation>
    <scope>NUCLEOTIDE SEQUENCE</scope>
    <source>
        <strain evidence="6">ChiBcec15-1070</strain>
    </source>
</reference>
<feature type="signal peptide" evidence="3">
    <location>
        <begin position="1"/>
        <end position="21"/>
    </location>
</feature>
<evidence type="ECO:0000256" key="2">
    <source>
        <dbReference type="SAM" id="MobiDB-lite"/>
    </source>
</evidence>
<protein>
    <submittedName>
        <fullName evidence="6">Efflux RND transporter periplasmic adaptor subunit</fullName>
    </submittedName>
</protein>
<dbReference type="Gene3D" id="2.40.30.170">
    <property type="match status" value="1"/>
</dbReference>
<name>A0A9D1TYJ3_9BACT</name>
<dbReference type="Pfam" id="PF25954">
    <property type="entry name" value="Beta-barrel_RND_2"/>
    <property type="match status" value="1"/>
</dbReference>
<keyword evidence="3" id="KW-0732">Signal</keyword>
<dbReference type="InterPro" id="IPR058625">
    <property type="entry name" value="MdtA-like_BSH"/>
</dbReference>
<dbReference type="InterPro" id="IPR006143">
    <property type="entry name" value="RND_pump_MFP"/>
</dbReference>
<organism evidence="6 7">
    <name type="scientific">Candidatus Rikenella faecigallinarum</name>
    <dbReference type="NCBI Taxonomy" id="2838745"/>
    <lineage>
        <taxon>Bacteria</taxon>
        <taxon>Pseudomonadati</taxon>
        <taxon>Bacteroidota</taxon>
        <taxon>Bacteroidia</taxon>
        <taxon>Bacteroidales</taxon>
        <taxon>Rikenellaceae</taxon>
        <taxon>Rikenella</taxon>
    </lineage>
</organism>
<evidence type="ECO:0000259" key="5">
    <source>
        <dbReference type="Pfam" id="PF25954"/>
    </source>
</evidence>
<dbReference type="GO" id="GO:1990281">
    <property type="term" value="C:efflux pump complex"/>
    <property type="evidence" value="ECO:0007669"/>
    <property type="project" value="TreeGrafter"/>
</dbReference>
<evidence type="ECO:0000256" key="1">
    <source>
        <dbReference type="ARBA" id="ARBA00009477"/>
    </source>
</evidence>
<dbReference type="Gene3D" id="2.40.50.100">
    <property type="match status" value="1"/>
</dbReference>
<reference evidence="6" key="1">
    <citation type="journal article" date="2021" name="PeerJ">
        <title>Extensive microbial diversity within the chicken gut microbiome revealed by metagenomics and culture.</title>
        <authorList>
            <person name="Gilroy R."/>
            <person name="Ravi A."/>
            <person name="Getino M."/>
            <person name="Pursley I."/>
            <person name="Horton D.L."/>
            <person name="Alikhan N.F."/>
            <person name="Baker D."/>
            <person name="Gharbi K."/>
            <person name="Hall N."/>
            <person name="Watson M."/>
            <person name="Adriaenssens E.M."/>
            <person name="Foster-Nyarko E."/>
            <person name="Jarju S."/>
            <person name="Secka A."/>
            <person name="Antonio M."/>
            <person name="Oren A."/>
            <person name="Chaudhuri R.R."/>
            <person name="La Ragione R."/>
            <person name="Hildebrand F."/>
            <person name="Pallen M.J."/>
        </authorList>
    </citation>
    <scope>NUCLEOTIDE SEQUENCE</scope>
    <source>
        <strain evidence="6">ChiBcec15-1070</strain>
    </source>
</reference>
<proteinExistence type="inferred from homology"/>
<dbReference type="PANTHER" id="PTHR30469:SF33">
    <property type="entry name" value="SLR1207 PROTEIN"/>
    <property type="match status" value="1"/>
</dbReference>
<evidence type="ECO:0000256" key="3">
    <source>
        <dbReference type="SAM" id="SignalP"/>
    </source>
</evidence>
<dbReference type="Gene3D" id="1.10.287.470">
    <property type="entry name" value="Helix hairpin bin"/>
    <property type="match status" value="1"/>
</dbReference>
<dbReference type="Proteomes" id="UP000823926">
    <property type="component" value="Unassembled WGS sequence"/>
</dbReference>
<dbReference type="NCBIfam" id="TIGR01730">
    <property type="entry name" value="RND_mfp"/>
    <property type="match status" value="1"/>
</dbReference>
<feature type="domain" description="CusB-like beta-barrel" evidence="5">
    <location>
        <begin position="210"/>
        <end position="284"/>
    </location>
</feature>
<feature type="chain" id="PRO_5039458700" evidence="3">
    <location>
        <begin position="22"/>
        <end position="389"/>
    </location>
</feature>